<evidence type="ECO:0000313" key="4">
    <source>
        <dbReference type="EMBL" id="MBP1079803.1"/>
    </source>
</evidence>
<keyword evidence="1" id="KW-1015">Disulfide bond</keyword>
<dbReference type="PANTHER" id="PTHR42852">
    <property type="entry name" value="THIOL:DISULFIDE INTERCHANGE PROTEIN DSBE"/>
    <property type="match status" value="1"/>
</dbReference>
<dbReference type="SUPFAM" id="SSF52833">
    <property type="entry name" value="Thioredoxin-like"/>
    <property type="match status" value="1"/>
</dbReference>
<dbReference type="PROSITE" id="PS51352">
    <property type="entry name" value="THIOREDOXIN_2"/>
    <property type="match status" value="1"/>
</dbReference>
<dbReference type="CDD" id="cd02966">
    <property type="entry name" value="TlpA_like_family"/>
    <property type="match status" value="1"/>
</dbReference>
<accession>A0ABS4CQE5</accession>
<dbReference type="Pfam" id="PF00578">
    <property type="entry name" value="AhpC-TSA"/>
    <property type="match status" value="1"/>
</dbReference>
<keyword evidence="4" id="KW-0413">Isomerase</keyword>
<dbReference type="InterPro" id="IPR036249">
    <property type="entry name" value="Thioredoxin-like_sf"/>
</dbReference>
<feature type="signal peptide" evidence="2">
    <location>
        <begin position="1"/>
        <end position="24"/>
    </location>
</feature>
<protein>
    <submittedName>
        <fullName evidence="4">Thiol-disulfide isomerase/thioredoxin</fullName>
    </submittedName>
</protein>
<dbReference type="NCBIfam" id="NF041202">
    <property type="entry name" value="StoA_CxxC"/>
    <property type="match status" value="1"/>
</dbReference>
<sequence length="160" mass="18391">MLNRLIAALTCIPLLFLISWPVEAAQAEIHATTIDGGKMIIPEKGKKTAVHFWTSWCPPCKEELPQFQKFYEENKNRTQLITVNLTSQEKSKESVSRFLKEYHLTLPVVLDPDGRFMNLYRIVTIPTTYLYNEDGKLENVIVGPMTSDQLHSWSAKKIPR</sequence>
<keyword evidence="5" id="KW-1185">Reference proteome</keyword>
<comment type="caution">
    <text evidence="4">The sequence shown here is derived from an EMBL/GenBank/DDBJ whole genome shotgun (WGS) entry which is preliminary data.</text>
</comment>
<evidence type="ECO:0000313" key="5">
    <source>
        <dbReference type="Proteomes" id="UP000674416"/>
    </source>
</evidence>
<dbReference type="RefSeq" id="WP_053602614.1">
    <property type="nucleotide sequence ID" value="NZ_JAFDST010000001.1"/>
</dbReference>
<evidence type="ECO:0000259" key="3">
    <source>
        <dbReference type="PROSITE" id="PS51352"/>
    </source>
</evidence>
<dbReference type="PANTHER" id="PTHR42852:SF17">
    <property type="entry name" value="THIOREDOXIN-LIKE PROTEIN HI_1115"/>
    <property type="match status" value="1"/>
</dbReference>
<evidence type="ECO:0000256" key="1">
    <source>
        <dbReference type="ARBA" id="ARBA00023157"/>
    </source>
</evidence>
<dbReference type="InterPro" id="IPR000866">
    <property type="entry name" value="AhpC/TSA"/>
</dbReference>
<feature type="chain" id="PRO_5046738765" evidence="2">
    <location>
        <begin position="25"/>
        <end position="160"/>
    </location>
</feature>
<dbReference type="GO" id="GO:0016853">
    <property type="term" value="F:isomerase activity"/>
    <property type="evidence" value="ECO:0007669"/>
    <property type="project" value="UniProtKB-KW"/>
</dbReference>
<dbReference type="EMBL" id="JAFDST010000001">
    <property type="protein sequence ID" value="MBP1079803.1"/>
    <property type="molecule type" value="Genomic_DNA"/>
</dbReference>
<dbReference type="Proteomes" id="UP000674416">
    <property type="component" value="Unassembled WGS sequence"/>
</dbReference>
<keyword evidence="2" id="KW-0732">Signal</keyword>
<evidence type="ECO:0000256" key="2">
    <source>
        <dbReference type="SAM" id="SignalP"/>
    </source>
</evidence>
<name>A0ABS4CQE5_9BACI</name>
<gene>
    <name evidence="4" type="ORF">JOC74_000291</name>
</gene>
<reference evidence="4 5" key="1">
    <citation type="submission" date="2021-01" db="EMBL/GenBank/DDBJ databases">
        <title>Genomic Encyclopedia of Type Strains, Phase IV (KMG-IV): sequencing the most valuable type-strain genomes for metagenomic binning, comparative biology and taxonomic classification.</title>
        <authorList>
            <person name="Goeker M."/>
        </authorList>
    </citation>
    <scope>NUCLEOTIDE SEQUENCE [LARGE SCALE GENOMIC DNA]</scope>
    <source>
        <strain evidence="4 5">DSM 103394</strain>
    </source>
</reference>
<dbReference type="InterPro" id="IPR050553">
    <property type="entry name" value="Thioredoxin_ResA/DsbE_sf"/>
</dbReference>
<feature type="domain" description="Thioredoxin" evidence="3">
    <location>
        <begin position="20"/>
        <end position="159"/>
    </location>
</feature>
<organism evidence="4 5">
    <name type="scientific">Bacillus capparidis</name>
    <dbReference type="NCBI Taxonomy" id="1840411"/>
    <lineage>
        <taxon>Bacteria</taxon>
        <taxon>Bacillati</taxon>
        <taxon>Bacillota</taxon>
        <taxon>Bacilli</taxon>
        <taxon>Bacillales</taxon>
        <taxon>Bacillaceae</taxon>
        <taxon>Bacillus</taxon>
    </lineage>
</organism>
<dbReference type="InterPro" id="IPR013766">
    <property type="entry name" value="Thioredoxin_domain"/>
</dbReference>
<proteinExistence type="predicted"/>
<dbReference type="Gene3D" id="3.40.30.10">
    <property type="entry name" value="Glutaredoxin"/>
    <property type="match status" value="1"/>
</dbReference>